<dbReference type="InterPro" id="IPR044855">
    <property type="entry name" value="CoA-Trfase_III_dom3_sf"/>
</dbReference>
<dbReference type="Pfam" id="PF02515">
    <property type="entry name" value="CoA_transf_3"/>
    <property type="match status" value="1"/>
</dbReference>
<accession>A0A7L4PA66</accession>
<gene>
    <name evidence="3" type="ORF">HC235_07940</name>
</gene>
<dbReference type="SUPFAM" id="SSF89796">
    <property type="entry name" value="CoA-transferase family III (CaiB/BaiF)"/>
    <property type="match status" value="1"/>
</dbReference>
<keyword evidence="2" id="KW-1133">Transmembrane helix</keyword>
<evidence type="ECO:0000256" key="1">
    <source>
        <dbReference type="ARBA" id="ARBA00022679"/>
    </source>
</evidence>
<dbReference type="PANTHER" id="PTHR48207">
    <property type="entry name" value="SUCCINATE--HYDROXYMETHYLGLUTARATE COA-TRANSFERASE"/>
    <property type="match status" value="1"/>
</dbReference>
<dbReference type="Gene3D" id="3.40.50.10540">
    <property type="entry name" value="Crotonobetainyl-coa:carnitine coa-transferase, domain 1"/>
    <property type="match status" value="1"/>
</dbReference>
<keyword evidence="4" id="KW-1185">Reference proteome</keyword>
<dbReference type="OMA" id="IWLAWAF"/>
<dbReference type="RefSeq" id="WP_011899786.1">
    <property type="nucleotide sequence ID" value="NZ_JAAVJF010000003.1"/>
</dbReference>
<dbReference type="InterPro" id="IPR003673">
    <property type="entry name" value="CoA-Trfase_fam_III"/>
</dbReference>
<evidence type="ECO:0000313" key="3">
    <source>
        <dbReference type="EMBL" id="NYR15865.1"/>
    </source>
</evidence>
<dbReference type="InterPro" id="IPR050483">
    <property type="entry name" value="CoA-transferase_III_domain"/>
</dbReference>
<keyword evidence="1 3" id="KW-0808">Transferase</keyword>
<feature type="transmembrane region" description="Helical" evidence="2">
    <location>
        <begin position="185"/>
        <end position="207"/>
    </location>
</feature>
<proteinExistence type="predicted"/>
<dbReference type="GeneID" id="5056392"/>
<dbReference type="Proteomes" id="UP000554766">
    <property type="component" value="Unassembled WGS sequence"/>
</dbReference>
<dbReference type="InterPro" id="IPR023606">
    <property type="entry name" value="CoA-Trfase_III_dom_1_sf"/>
</dbReference>
<dbReference type="PANTHER" id="PTHR48207:SF3">
    <property type="entry name" value="SUCCINATE--HYDROXYMETHYLGLUTARATE COA-TRANSFERASE"/>
    <property type="match status" value="1"/>
</dbReference>
<evidence type="ECO:0000256" key="2">
    <source>
        <dbReference type="SAM" id="Phobius"/>
    </source>
</evidence>
<keyword evidence="2" id="KW-0812">Transmembrane</keyword>
<keyword evidence="2" id="KW-0472">Membrane</keyword>
<evidence type="ECO:0000313" key="4">
    <source>
        <dbReference type="Proteomes" id="UP000554766"/>
    </source>
</evidence>
<dbReference type="EMBL" id="JAAVJF010000003">
    <property type="protein sequence ID" value="NYR15865.1"/>
    <property type="molecule type" value="Genomic_DNA"/>
</dbReference>
<organism evidence="3 4">
    <name type="scientific">Pyrobaculum arsenaticum</name>
    <dbReference type="NCBI Taxonomy" id="121277"/>
    <lineage>
        <taxon>Archaea</taxon>
        <taxon>Thermoproteota</taxon>
        <taxon>Thermoprotei</taxon>
        <taxon>Thermoproteales</taxon>
        <taxon>Thermoproteaceae</taxon>
        <taxon>Pyrobaculum</taxon>
    </lineage>
</organism>
<name>A0A7L4PA66_9CREN</name>
<dbReference type="Gene3D" id="3.30.1540.10">
    <property type="entry name" value="formyl-coa transferase, domain 3"/>
    <property type="match status" value="1"/>
</dbReference>
<comment type="caution">
    <text evidence="3">The sequence shown here is derived from an EMBL/GenBank/DDBJ whole genome shotgun (WGS) entry which is preliminary data.</text>
</comment>
<protein>
    <submittedName>
        <fullName evidence="3">CoA transferase</fullName>
    </submittedName>
</protein>
<dbReference type="GO" id="GO:0008410">
    <property type="term" value="F:CoA-transferase activity"/>
    <property type="evidence" value="ECO:0007669"/>
    <property type="project" value="TreeGrafter"/>
</dbReference>
<reference evidence="3 4" key="1">
    <citation type="journal article" date="2020" name="Nat. Commun.">
        <title>The structures of two archaeal type IV pili illuminate evolutionary relationships.</title>
        <authorList>
            <person name="Wang F."/>
            <person name="Baquero D.P."/>
            <person name="Su Z."/>
            <person name="Beltran L.C."/>
            <person name="Prangishvili D."/>
            <person name="Krupovic M."/>
            <person name="Egelman E.H."/>
        </authorList>
    </citation>
    <scope>NUCLEOTIDE SEQUENCE [LARGE SCALE GENOMIC DNA]</scope>
    <source>
        <strain evidence="3 4">2GA</strain>
    </source>
</reference>
<sequence>MTSASQPQREAALTQLFSPEGKPGALEGVKILEICGVNFGCLIAGSLLAELGAEVYTVPDEEAQRITVDDVYVNGVGIPYLVESRGKKKTSWDAAAELLPYVDILLDGLGPGKLAQRGMGYPQLAEKYPSLIYVAISPFGHYPTEKSIEFADAADSDLTGQAYNGYMAMLGNPDLPEPFSYPIRAGIWLAWAFAGAAAALGALASYWERLKTGRGGVVDVATNEVLSVVHPYQIGAAFVLNANRRRSPTIDANLYVTYTTAKAKDRFVAIATVIWPEIEAFFQIIGRPELAEKWKDAMSQVWEKPDVIKPLAQEVFKTVSELPAEELVRRAREKGKPPMAIVKTLEEVAAQEHWRLRRAIVEMECHGKKLLMPGTPYVLSETPGKIGTC</sequence>
<dbReference type="AlphaFoldDB" id="A0A7L4PA66"/>